<accession>X0V8J2</accession>
<dbReference type="EMBL" id="BARS01038928">
    <property type="protein sequence ID" value="GAG14464.1"/>
    <property type="molecule type" value="Genomic_DNA"/>
</dbReference>
<gene>
    <name evidence="1" type="ORF">S01H1_59512</name>
</gene>
<feature type="non-terminal residue" evidence="1">
    <location>
        <position position="1"/>
    </location>
</feature>
<sequence>TEYWDISGWAWHKVGVDVQVAPLIQFLNINGVRTLASCCGHGKEEGHVSIVEWSIPKAQSLGYEVGPAPDGWPWAVFPP</sequence>
<reference evidence="1" key="1">
    <citation type="journal article" date="2014" name="Front. Microbiol.">
        <title>High frequency of phylogenetically diverse reductive dehalogenase-homologous genes in deep subseafloor sedimentary metagenomes.</title>
        <authorList>
            <person name="Kawai M."/>
            <person name="Futagami T."/>
            <person name="Toyoda A."/>
            <person name="Takaki Y."/>
            <person name="Nishi S."/>
            <person name="Hori S."/>
            <person name="Arai W."/>
            <person name="Tsubouchi T."/>
            <person name="Morono Y."/>
            <person name="Uchiyama I."/>
            <person name="Ito T."/>
            <person name="Fujiyama A."/>
            <person name="Inagaki F."/>
            <person name="Takami H."/>
        </authorList>
    </citation>
    <scope>NUCLEOTIDE SEQUENCE</scope>
    <source>
        <strain evidence="1">Expedition CK06-06</strain>
    </source>
</reference>
<dbReference type="AlphaFoldDB" id="X0V8J2"/>
<organism evidence="1">
    <name type="scientific">marine sediment metagenome</name>
    <dbReference type="NCBI Taxonomy" id="412755"/>
    <lineage>
        <taxon>unclassified sequences</taxon>
        <taxon>metagenomes</taxon>
        <taxon>ecological metagenomes</taxon>
    </lineage>
</organism>
<name>X0V8J2_9ZZZZ</name>
<proteinExistence type="predicted"/>
<protein>
    <submittedName>
        <fullName evidence="1">Uncharacterized protein</fullName>
    </submittedName>
</protein>
<comment type="caution">
    <text evidence="1">The sequence shown here is derived from an EMBL/GenBank/DDBJ whole genome shotgun (WGS) entry which is preliminary data.</text>
</comment>
<evidence type="ECO:0000313" key="1">
    <source>
        <dbReference type="EMBL" id="GAG14464.1"/>
    </source>
</evidence>